<comment type="subunit">
    <text evidence="3 11">The type I restriction/modification system is composed of three polypeptides R, M and S.</text>
</comment>
<evidence type="ECO:0000256" key="11">
    <source>
        <dbReference type="RuleBase" id="RU364115"/>
    </source>
</evidence>
<keyword evidence="14" id="KW-1185">Reference proteome</keyword>
<dbReference type="SUPFAM" id="SSF52540">
    <property type="entry name" value="P-loop containing nucleoside triphosphate hydrolases"/>
    <property type="match status" value="1"/>
</dbReference>
<protein>
    <recommendedName>
        <fullName evidence="11">Type I restriction enzyme endonuclease subunit</fullName>
        <shortName evidence="11">R protein</shortName>
        <ecNumber evidence="11">3.1.21.3</ecNumber>
    </recommendedName>
    <alternativeName>
        <fullName evidence="11">Type-1 restriction enzyme R protein</fullName>
    </alternativeName>
</protein>
<keyword evidence="10 11" id="KW-0238">DNA-binding</keyword>
<keyword evidence="7 13" id="KW-0255">Endonuclease</keyword>
<dbReference type="InterPro" id="IPR007409">
    <property type="entry name" value="Restrct_endonuc_type1_HsdR_N"/>
</dbReference>
<dbReference type="InterPro" id="IPR022625">
    <property type="entry name" value="TypeI_RM_Rsu_C"/>
</dbReference>
<dbReference type="InterPro" id="IPR027417">
    <property type="entry name" value="P-loop_NTPase"/>
</dbReference>
<evidence type="ECO:0000256" key="9">
    <source>
        <dbReference type="ARBA" id="ARBA00022840"/>
    </source>
</evidence>
<keyword evidence="6 11" id="KW-0680">Restriction system</keyword>
<evidence type="ECO:0000256" key="2">
    <source>
        <dbReference type="ARBA" id="ARBA00008598"/>
    </source>
</evidence>
<evidence type="ECO:0000256" key="5">
    <source>
        <dbReference type="ARBA" id="ARBA00022741"/>
    </source>
</evidence>
<keyword evidence="5 11" id="KW-0547">Nucleotide-binding</keyword>
<dbReference type="Pfam" id="PF04313">
    <property type="entry name" value="HSDR_N"/>
    <property type="match status" value="1"/>
</dbReference>
<dbReference type="RefSeq" id="WP_049170350.1">
    <property type="nucleotide sequence ID" value="NZ_CP120687.1"/>
</dbReference>
<dbReference type="InterPro" id="IPR004473">
    <property type="entry name" value="Restrct_endonuc_typeI_HsdR"/>
</dbReference>
<dbReference type="PANTHER" id="PTHR30195">
    <property type="entry name" value="TYPE I SITE-SPECIFIC DEOXYRIBONUCLEASE PROTEIN SUBUNIT M AND R"/>
    <property type="match status" value="1"/>
</dbReference>
<dbReference type="InterPro" id="IPR014001">
    <property type="entry name" value="Helicase_ATP-bd"/>
</dbReference>
<sequence>MAVGYQSEAELENQLIRRLEGLGYRKISIPDVKTLDQHFRDVLNQRNSENLKGKSLSDREFTAALNALIGARTHYQIAEILRGSDIQPYGKIEIQRDDNSKVFLQLFDGTDPKNNIFEVTHQMTIYGRHENRYDVLILINGLPVTQFELKRRGVDFSEAFNQIIRYRSESEKYARLLSLIQMYVISNGSETRYFANGDGQLNSNFMFYWTDKENNWLNDIDAFTASFFDQARFHSLIARYTIFDRVEQKMMIMRPYQIYAAEAILDHAQKDSHKNGYVWHTTGSGKTITSFKASQLLARLTKAEKVIFLIDRADLDEQTARNFAAYLPADVNGQSALDRTNNTRELVRQLVSNDSPLIVSTIQKLNNAVQNNKYKKELTPYHDRKVVFIEDEAHRSQFGDMRKNVNRWFQNSQHFGFTGTPIFKENTGIDGRTTADLYDQLLHKYLIKDAIRDHNVLGFTVQYIQTFQGKSIVNDDGELVKGIDQASVFEAPERMANIVNHIINKHAQFTKLKHYNAIFTVPSTRQALAYYDLFKRLDTNHRLNVTTIFTWQANEVDNEAHQGQDDVTSRQGLDKVIEDYNKRYHTDFSTDHFSDYFKDVSKRMKAHNDATPEENIDVLIVVNMFLTGFDSKRLSTLYVDKKLRWQGLIQAFSRTNRIDTNNKPFGNIVCYRNLKRATDDAVALYSDGDQQAFFAPPYPELKNQFIKAIQALQVVTPTKDDVDPLYNQGDEALEKFVLAFRSVLRIYNKVRVYDEFDWEQFKNIFTNQDFEDFKGKYYTAYKRLKPDNPGEKADILDDIDFDMTLVQTDTIDVTYIVNLIKSINLDDDKSRNSDIAKIQRFLNNATDDHLKSKAELLKRFLDENVPKLNAKSDIGNELDKFLADSRENALVGFSKNHNLPISVVKDQLSDYNFTGRANLQSMQKEFNDLGFGFREKRKLSAEMQQLLENVSEKYSLS</sequence>
<keyword evidence="9 11" id="KW-0067">ATP-binding</keyword>
<dbReference type="NCBIfam" id="TIGR00348">
    <property type="entry name" value="hsdR"/>
    <property type="match status" value="1"/>
</dbReference>
<dbReference type="InterPro" id="IPR040980">
    <property type="entry name" value="SWI2_SNF2"/>
</dbReference>
<comment type="function">
    <text evidence="11">Subunit R is required for both nuclease and ATPase activities, but not for modification.</text>
</comment>
<feature type="domain" description="Helicase ATP-binding" evidence="12">
    <location>
        <begin position="267"/>
        <end position="422"/>
    </location>
</feature>
<gene>
    <name evidence="13" type="ORF">LHUE1_000209</name>
</gene>
<comment type="catalytic activity">
    <reaction evidence="1 11">
        <text>Endonucleolytic cleavage of DNA to give random double-stranded fragments with terminal 5'-phosphates, ATP is simultaneously hydrolyzed.</text>
        <dbReference type="EC" id="3.1.21.3"/>
    </reaction>
</comment>
<dbReference type="Pfam" id="PF12008">
    <property type="entry name" value="EcoR124_C"/>
    <property type="match status" value="1"/>
</dbReference>
<proteinExistence type="inferred from homology"/>
<organism evidence="13 14">
    <name type="scientific">Lacticaseibacillus huelsenbergensis</name>
    <dbReference type="NCBI Taxonomy" id="3035291"/>
    <lineage>
        <taxon>Bacteria</taxon>
        <taxon>Bacillati</taxon>
        <taxon>Bacillota</taxon>
        <taxon>Bacilli</taxon>
        <taxon>Lactobacillales</taxon>
        <taxon>Lactobacillaceae</taxon>
        <taxon>Lacticaseibacillus</taxon>
    </lineage>
</organism>
<keyword evidence="4" id="KW-0540">Nuclease</keyword>
<evidence type="ECO:0000313" key="13">
    <source>
        <dbReference type="EMBL" id="WFB39486.1"/>
    </source>
</evidence>
<name>A0ABY8DWZ7_9LACO</name>
<comment type="similarity">
    <text evidence="2 11">Belongs to the HsdR family.</text>
</comment>
<dbReference type="PROSITE" id="PS51192">
    <property type="entry name" value="HELICASE_ATP_BIND_1"/>
    <property type="match status" value="1"/>
</dbReference>
<dbReference type="EC" id="3.1.21.3" evidence="11"/>
<evidence type="ECO:0000256" key="1">
    <source>
        <dbReference type="ARBA" id="ARBA00000851"/>
    </source>
</evidence>
<reference evidence="13 14" key="1">
    <citation type="submission" date="2023-03" db="EMBL/GenBank/DDBJ databases">
        <authorList>
            <person name="Ruckert-Reed C."/>
        </authorList>
    </citation>
    <scope>NUCLEOTIDE SEQUENCE [LARGE SCALE GENOMIC DNA]</scope>
    <source>
        <strain evidence="13 14">DSM 115425</strain>
    </source>
</reference>
<dbReference type="Gene3D" id="3.40.50.300">
    <property type="entry name" value="P-loop containing nucleotide triphosphate hydrolases"/>
    <property type="match status" value="2"/>
</dbReference>
<dbReference type="SMART" id="SM00487">
    <property type="entry name" value="DEXDc"/>
    <property type="match status" value="1"/>
</dbReference>
<evidence type="ECO:0000313" key="14">
    <source>
        <dbReference type="Proteomes" id="UP001220228"/>
    </source>
</evidence>
<keyword evidence="8 11" id="KW-0378">Hydrolase</keyword>
<evidence type="ECO:0000259" key="12">
    <source>
        <dbReference type="PROSITE" id="PS51192"/>
    </source>
</evidence>
<dbReference type="Pfam" id="PF22679">
    <property type="entry name" value="T1R_D3-like"/>
    <property type="match status" value="1"/>
</dbReference>
<dbReference type="CDD" id="cd18030">
    <property type="entry name" value="DEXHc_RE_I_HsdR"/>
    <property type="match status" value="1"/>
</dbReference>
<dbReference type="EMBL" id="CP120687">
    <property type="protein sequence ID" value="WFB39486.1"/>
    <property type="molecule type" value="Genomic_DNA"/>
</dbReference>
<evidence type="ECO:0000256" key="10">
    <source>
        <dbReference type="ARBA" id="ARBA00023125"/>
    </source>
</evidence>
<dbReference type="Gene3D" id="3.90.1570.50">
    <property type="match status" value="1"/>
</dbReference>
<evidence type="ECO:0000256" key="3">
    <source>
        <dbReference type="ARBA" id="ARBA00011296"/>
    </source>
</evidence>
<dbReference type="Gene3D" id="1.20.58.910">
    <property type="match status" value="1"/>
</dbReference>
<dbReference type="InterPro" id="IPR055180">
    <property type="entry name" value="HsdR_RecA-like_helicase_dom_2"/>
</dbReference>
<dbReference type="InterPro" id="IPR051268">
    <property type="entry name" value="Type-I_R_enzyme_R_subunit"/>
</dbReference>
<accession>A0ABY8DWZ7</accession>
<dbReference type="PANTHER" id="PTHR30195:SF16">
    <property type="entry name" value="TYPE I RESTRICTION ENZYME ENDONUCLEASE SUBUNIT"/>
    <property type="match status" value="1"/>
</dbReference>
<evidence type="ECO:0000256" key="8">
    <source>
        <dbReference type="ARBA" id="ARBA00022801"/>
    </source>
</evidence>
<dbReference type="Pfam" id="PF18766">
    <property type="entry name" value="SWI2_SNF2"/>
    <property type="match status" value="1"/>
</dbReference>
<evidence type="ECO:0000256" key="7">
    <source>
        <dbReference type="ARBA" id="ARBA00022759"/>
    </source>
</evidence>
<dbReference type="Proteomes" id="UP001220228">
    <property type="component" value="Chromosome"/>
</dbReference>
<dbReference type="GO" id="GO:0004519">
    <property type="term" value="F:endonuclease activity"/>
    <property type="evidence" value="ECO:0007669"/>
    <property type="project" value="UniProtKB-KW"/>
</dbReference>
<dbReference type="CDD" id="cd22332">
    <property type="entry name" value="HsdR_N"/>
    <property type="match status" value="1"/>
</dbReference>
<evidence type="ECO:0000256" key="6">
    <source>
        <dbReference type="ARBA" id="ARBA00022747"/>
    </source>
</evidence>
<dbReference type="CDD" id="cd18800">
    <property type="entry name" value="SF2_C_EcoR124I-like"/>
    <property type="match status" value="1"/>
</dbReference>
<evidence type="ECO:0000256" key="4">
    <source>
        <dbReference type="ARBA" id="ARBA00022722"/>
    </source>
</evidence>